<dbReference type="EMBL" id="HACG01018779">
    <property type="protein sequence ID" value="CEK65644.1"/>
    <property type="molecule type" value="Transcribed_RNA"/>
</dbReference>
<proteinExistence type="predicted"/>
<accession>A0A0B6ZAX9</accession>
<evidence type="ECO:0000313" key="2">
    <source>
        <dbReference type="EMBL" id="CEK65644.1"/>
    </source>
</evidence>
<dbReference type="EMBL" id="HACG01018778">
    <property type="protein sequence ID" value="CEK65643.1"/>
    <property type="molecule type" value="Transcribed_RNA"/>
</dbReference>
<reference evidence="1" key="1">
    <citation type="submission" date="2014-12" db="EMBL/GenBank/DDBJ databases">
        <title>Insight into the proteome of Arion vulgaris.</title>
        <authorList>
            <person name="Aradska J."/>
            <person name="Bulat T."/>
            <person name="Smidak R."/>
            <person name="Sarate P."/>
            <person name="Gangsoo J."/>
            <person name="Sialana F."/>
            <person name="Bilban M."/>
            <person name="Lubec G."/>
        </authorList>
    </citation>
    <scope>NUCLEOTIDE SEQUENCE</scope>
    <source>
        <tissue evidence="1">Skin</tissue>
    </source>
</reference>
<organism evidence="1">
    <name type="scientific">Arion vulgaris</name>
    <dbReference type="NCBI Taxonomy" id="1028688"/>
    <lineage>
        <taxon>Eukaryota</taxon>
        <taxon>Metazoa</taxon>
        <taxon>Spiralia</taxon>
        <taxon>Lophotrochozoa</taxon>
        <taxon>Mollusca</taxon>
        <taxon>Gastropoda</taxon>
        <taxon>Heterobranchia</taxon>
        <taxon>Euthyneura</taxon>
        <taxon>Panpulmonata</taxon>
        <taxon>Eupulmonata</taxon>
        <taxon>Stylommatophora</taxon>
        <taxon>Helicina</taxon>
        <taxon>Arionoidea</taxon>
        <taxon>Arionidae</taxon>
        <taxon>Arion</taxon>
    </lineage>
</organism>
<dbReference type="AlphaFoldDB" id="A0A0B6ZAX9"/>
<sequence length="50" mass="5822">YKHIQIPLHGIELQNNSPCTTGSLKESDKHLDKYLLTLFVTIYYLKAFIL</sequence>
<protein>
    <submittedName>
        <fullName evidence="1">Uncharacterized protein</fullName>
    </submittedName>
</protein>
<name>A0A0B6ZAX9_9EUPU</name>
<evidence type="ECO:0000313" key="1">
    <source>
        <dbReference type="EMBL" id="CEK65643.1"/>
    </source>
</evidence>
<gene>
    <name evidence="1" type="primary">ORF55721</name>
    <name evidence="2" type="synonym">ORF55722</name>
</gene>
<feature type="non-terminal residue" evidence="1">
    <location>
        <position position="1"/>
    </location>
</feature>